<sequence>MVELLCAALAALGDPLYTAFGARRKELGAHVLAHLEELNAIEVYVPAAAVEDFVAELDARAQEAR</sequence>
<dbReference type="AlphaFoldDB" id="A0A6J4TBF0"/>
<dbReference type="EMBL" id="CADCVR010000097">
    <property type="protein sequence ID" value="CAA9518810.1"/>
    <property type="molecule type" value="Genomic_DNA"/>
</dbReference>
<name>A0A6J4TBF0_9ACTN</name>
<reference evidence="1" key="1">
    <citation type="submission" date="2020-02" db="EMBL/GenBank/DDBJ databases">
        <authorList>
            <person name="Meier V. D."/>
        </authorList>
    </citation>
    <scope>NUCLEOTIDE SEQUENCE</scope>
    <source>
        <strain evidence="1">AVDCRST_MAG53</strain>
    </source>
</reference>
<gene>
    <name evidence="1" type="ORF">AVDCRST_MAG53-3161</name>
</gene>
<proteinExistence type="predicted"/>
<organism evidence="1">
    <name type="scientific">uncultured Solirubrobacteraceae bacterium</name>
    <dbReference type="NCBI Taxonomy" id="1162706"/>
    <lineage>
        <taxon>Bacteria</taxon>
        <taxon>Bacillati</taxon>
        <taxon>Actinomycetota</taxon>
        <taxon>Thermoleophilia</taxon>
        <taxon>Solirubrobacterales</taxon>
        <taxon>Solirubrobacteraceae</taxon>
        <taxon>environmental samples</taxon>
    </lineage>
</organism>
<accession>A0A6J4TBF0</accession>
<evidence type="ECO:0000313" key="1">
    <source>
        <dbReference type="EMBL" id="CAA9518810.1"/>
    </source>
</evidence>
<protein>
    <submittedName>
        <fullName evidence="1">Uncharacterized protein</fullName>
    </submittedName>
</protein>